<sequence>MPTAPAVPVSVATAETAAETAATAVVDCTLMSDGQVHLVKGVFLQKAPYEQRIGVQKDSHFVKRAAVAIWSSEVLAQRSFTVTVTNRFVVEGGHKAPQKPLTPHKLDALRGTMGDPEERQQTK</sequence>
<name>A0A9J6E280_RHIMP</name>
<evidence type="ECO:0000313" key="3">
    <source>
        <dbReference type="Proteomes" id="UP000821866"/>
    </source>
</evidence>
<dbReference type="InterPro" id="IPR040391">
    <property type="entry name" value="BEND5"/>
</dbReference>
<reference evidence="2" key="2">
    <citation type="submission" date="2021-09" db="EMBL/GenBank/DDBJ databases">
        <authorList>
            <person name="Jia N."/>
            <person name="Wang J."/>
            <person name="Shi W."/>
            <person name="Du L."/>
            <person name="Sun Y."/>
            <person name="Zhan W."/>
            <person name="Jiang J."/>
            <person name="Wang Q."/>
            <person name="Zhang B."/>
            <person name="Ji P."/>
            <person name="Sakyi L.B."/>
            <person name="Cui X."/>
            <person name="Yuan T."/>
            <person name="Jiang B."/>
            <person name="Yang W."/>
            <person name="Lam T.T.-Y."/>
            <person name="Chang Q."/>
            <person name="Ding S."/>
            <person name="Wang X."/>
            <person name="Zhu J."/>
            <person name="Ruan X."/>
            <person name="Zhao L."/>
            <person name="Wei J."/>
            <person name="Que T."/>
            <person name="Du C."/>
            <person name="Cheng J."/>
            <person name="Dai P."/>
            <person name="Han X."/>
            <person name="Huang E."/>
            <person name="Gao Y."/>
            <person name="Liu J."/>
            <person name="Shao H."/>
            <person name="Ye R."/>
            <person name="Li L."/>
            <person name="Wei W."/>
            <person name="Wang X."/>
            <person name="Wang C."/>
            <person name="Huo Q."/>
            <person name="Li W."/>
            <person name="Guo W."/>
            <person name="Chen H."/>
            <person name="Chen S."/>
            <person name="Zhou L."/>
            <person name="Zhou L."/>
            <person name="Ni X."/>
            <person name="Tian J."/>
            <person name="Zhou Y."/>
            <person name="Sheng Y."/>
            <person name="Liu T."/>
            <person name="Pan Y."/>
            <person name="Xia L."/>
            <person name="Li J."/>
            <person name="Zhao F."/>
            <person name="Cao W."/>
        </authorList>
    </citation>
    <scope>NUCLEOTIDE SEQUENCE</scope>
    <source>
        <strain evidence="2">Rmic-2018</strain>
        <tissue evidence="2">Larvae</tissue>
    </source>
</reference>
<gene>
    <name evidence="2" type="ORF">HPB51_013510</name>
</gene>
<evidence type="ECO:0000313" key="2">
    <source>
        <dbReference type="EMBL" id="KAH8028144.1"/>
    </source>
</evidence>
<dbReference type="EMBL" id="JABSTU010000006">
    <property type="protein sequence ID" value="KAH8028144.1"/>
    <property type="molecule type" value="Genomic_DNA"/>
</dbReference>
<proteinExistence type="predicted"/>
<dbReference type="GO" id="GO:0045892">
    <property type="term" value="P:negative regulation of DNA-templated transcription"/>
    <property type="evidence" value="ECO:0007669"/>
    <property type="project" value="InterPro"/>
</dbReference>
<protein>
    <submittedName>
        <fullName evidence="2">Uncharacterized protein</fullName>
    </submittedName>
</protein>
<comment type="caution">
    <text evidence="2">The sequence shown here is derived from an EMBL/GenBank/DDBJ whole genome shotgun (WGS) entry which is preliminary data.</text>
</comment>
<dbReference type="AlphaFoldDB" id="A0A9J6E280"/>
<dbReference type="PANTHER" id="PTHR14628:SF1">
    <property type="entry name" value="BEN DOMAIN-CONTAINING PROTEIN 5"/>
    <property type="match status" value="1"/>
</dbReference>
<feature type="region of interest" description="Disordered" evidence="1">
    <location>
        <begin position="94"/>
        <end position="123"/>
    </location>
</feature>
<dbReference type="PANTHER" id="PTHR14628">
    <property type="entry name" value="BEN DOMAIN-CONTAINING PROTEIN 5"/>
    <property type="match status" value="1"/>
</dbReference>
<keyword evidence="3" id="KW-1185">Reference proteome</keyword>
<accession>A0A9J6E280</accession>
<dbReference type="Proteomes" id="UP000821866">
    <property type="component" value="Chromosome 4"/>
</dbReference>
<organism evidence="2 3">
    <name type="scientific">Rhipicephalus microplus</name>
    <name type="common">Cattle tick</name>
    <name type="synonym">Boophilus microplus</name>
    <dbReference type="NCBI Taxonomy" id="6941"/>
    <lineage>
        <taxon>Eukaryota</taxon>
        <taxon>Metazoa</taxon>
        <taxon>Ecdysozoa</taxon>
        <taxon>Arthropoda</taxon>
        <taxon>Chelicerata</taxon>
        <taxon>Arachnida</taxon>
        <taxon>Acari</taxon>
        <taxon>Parasitiformes</taxon>
        <taxon>Ixodida</taxon>
        <taxon>Ixodoidea</taxon>
        <taxon>Ixodidae</taxon>
        <taxon>Rhipicephalinae</taxon>
        <taxon>Rhipicephalus</taxon>
        <taxon>Boophilus</taxon>
    </lineage>
</organism>
<evidence type="ECO:0000256" key="1">
    <source>
        <dbReference type="SAM" id="MobiDB-lite"/>
    </source>
</evidence>
<reference evidence="2" key="1">
    <citation type="journal article" date="2020" name="Cell">
        <title>Large-Scale Comparative Analyses of Tick Genomes Elucidate Their Genetic Diversity and Vector Capacities.</title>
        <authorList>
            <consortium name="Tick Genome and Microbiome Consortium (TIGMIC)"/>
            <person name="Jia N."/>
            <person name="Wang J."/>
            <person name="Shi W."/>
            <person name="Du L."/>
            <person name="Sun Y."/>
            <person name="Zhan W."/>
            <person name="Jiang J.F."/>
            <person name="Wang Q."/>
            <person name="Zhang B."/>
            <person name="Ji P."/>
            <person name="Bell-Sakyi L."/>
            <person name="Cui X.M."/>
            <person name="Yuan T.T."/>
            <person name="Jiang B.G."/>
            <person name="Yang W.F."/>
            <person name="Lam T.T."/>
            <person name="Chang Q.C."/>
            <person name="Ding S.J."/>
            <person name="Wang X.J."/>
            <person name="Zhu J.G."/>
            <person name="Ruan X.D."/>
            <person name="Zhao L."/>
            <person name="Wei J.T."/>
            <person name="Ye R.Z."/>
            <person name="Que T.C."/>
            <person name="Du C.H."/>
            <person name="Zhou Y.H."/>
            <person name="Cheng J.X."/>
            <person name="Dai P.F."/>
            <person name="Guo W.B."/>
            <person name="Han X.H."/>
            <person name="Huang E.J."/>
            <person name="Li L.F."/>
            <person name="Wei W."/>
            <person name="Gao Y.C."/>
            <person name="Liu J.Z."/>
            <person name="Shao H.Z."/>
            <person name="Wang X."/>
            <person name="Wang C.C."/>
            <person name="Yang T.C."/>
            <person name="Huo Q.B."/>
            <person name="Li W."/>
            <person name="Chen H.Y."/>
            <person name="Chen S.E."/>
            <person name="Zhou L.G."/>
            <person name="Ni X.B."/>
            <person name="Tian J.H."/>
            <person name="Sheng Y."/>
            <person name="Liu T."/>
            <person name="Pan Y.S."/>
            <person name="Xia L.Y."/>
            <person name="Li J."/>
            <person name="Zhao F."/>
            <person name="Cao W.C."/>
        </authorList>
    </citation>
    <scope>NUCLEOTIDE SEQUENCE</scope>
    <source>
        <strain evidence="2">Rmic-2018</strain>
    </source>
</reference>
<dbReference type="GO" id="GO:0003677">
    <property type="term" value="F:DNA binding"/>
    <property type="evidence" value="ECO:0007669"/>
    <property type="project" value="InterPro"/>
</dbReference>